<dbReference type="AlphaFoldDB" id="A0A9W7F9C6"/>
<keyword evidence="2" id="KW-1185">Reference proteome</keyword>
<dbReference type="Proteomes" id="UP001165122">
    <property type="component" value="Unassembled WGS sequence"/>
</dbReference>
<evidence type="ECO:0000313" key="2">
    <source>
        <dbReference type="Proteomes" id="UP001165122"/>
    </source>
</evidence>
<gene>
    <name evidence="1" type="ORF">TrLO_g11648</name>
</gene>
<name>A0A9W7F9C6_9STRA</name>
<dbReference type="EMBL" id="BRXW01000088">
    <property type="protein sequence ID" value="GMI05539.1"/>
    <property type="molecule type" value="Genomic_DNA"/>
</dbReference>
<proteinExistence type="predicted"/>
<comment type="caution">
    <text evidence="1">The sequence shown here is derived from an EMBL/GenBank/DDBJ whole genome shotgun (WGS) entry which is preliminary data.</text>
</comment>
<accession>A0A9W7F9C6</accession>
<sequence>MDDGWGGIIAAESSQEKTKDVKYRALQFDGNATPMTREEDRSMASVMTSVAGETWDNDASVASEGVEAPLRRKHYRWVEGVEREIVGRL</sequence>
<reference evidence="2" key="1">
    <citation type="journal article" date="2023" name="Commun. Biol.">
        <title>Genome analysis of Parmales, the sister group of diatoms, reveals the evolutionary specialization of diatoms from phago-mixotrophs to photoautotrophs.</title>
        <authorList>
            <person name="Ban H."/>
            <person name="Sato S."/>
            <person name="Yoshikawa S."/>
            <person name="Yamada K."/>
            <person name="Nakamura Y."/>
            <person name="Ichinomiya M."/>
            <person name="Sato N."/>
            <person name="Blanc-Mathieu R."/>
            <person name="Endo H."/>
            <person name="Kuwata A."/>
            <person name="Ogata H."/>
        </authorList>
    </citation>
    <scope>NUCLEOTIDE SEQUENCE [LARGE SCALE GENOMIC DNA]</scope>
    <source>
        <strain evidence="2">NIES 3700</strain>
    </source>
</reference>
<protein>
    <submittedName>
        <fullName evidence="1">Uncharacterized protein</fullName>
    </submittedName>
</protein>
<organism evidence="1 2">
    <name type="scientific">Triparma laevis f. longispina</name>
    <dbReference type="NCBI Taxonomy" id="1714387"/>
    <lineage>
        <taxon>Eukaryota</taxon>
        <taxon>Sar</taxon>
        <taxon>Stramenopiles</taxon>
        <taxon>Ochrophyta</taxon>
        <taxon>Bolidophyceae</taxon>
        <taxon>Parmales</taxon>
        <taxon>Triparmaceae</taxon>
        <taxon>Triparma</taxon>
    </lineage>
</organism>
<evidence type="ECO:0000313" key="1">
    <source>
        <dbReference type="EMBL" id="GMI05539.1"/>
    </source>
</evidence>